<dbReference type="Pfam" id="PF02153">
    <property type="entry name" value="PDH_N"/>
    <property type="match status" value="1"/>
</dbReference>
<evidence type="ECO:0000313" key="20">
    <source>
        <dbReference type="EMBL" id="MDO7922494.1"/>
    </source>
</evidence>
<keyword evidence="8 16" id="KW-0560">Oxidoreductase</keyword>
<evidence type="ECO:0000256" key="4">
    <source>
        <dbReference type="ARBA" id="ARBA00005067"/>
    </source>
</evidence>
<reference evidence="19 22" key="1">
    <citation type="submission" date="2020-06" db="EMBL/GenBank/DDBJ databases">
        <title>REHAB project genomes.</title>
        <authorList>
            <person name="Shaw L.P."/>
        </authorList>
    </citation>
    <scope>NUCLEOTIDE SEQUENCE [LARGE SCALE GENOMIC DNA]</scope>
    <source>
        <strain evidence="19 22">RHBSTW-00074</strain>
    </source>
</reference>
<dbReference type="Proteomes" id="UP001176432">
    <property type="component" value="Unassembled WGS sequence"/>
</dbReference>
<dbReference type="InterPro" id="IPR046826">
    <property type="entry name" value="PDH_N"/>
</dbReference>
<dbReference type="NCBIfam" id="NF008400">
    <property type="entry name" value="PRK11199.1"/>
    <property type="match status" value="1"/>
</dbReference>
<dbReference type="GO" id="GO:0005737">
    <property type="term" value="C:cytoplasm"/>
    <property type="evidence" value="ECO:0007669"/>
    <property type="project" value="UniProtKB-SubCell"/>
</dbReference>
<organism evidence="19 22">
    <name type="scientific">Enterobacter asburiae</name>
    <dbReference type="NCBI Taxonomy" id="61645"/>
    <lineage>
        <taxon>Bacteria</taxon>
        <taxon>Pseudomonadati</taxon>
        <taxon>Pseudomonadota</taxon>
        <taxon>Gammaproteobacteria</taxon>
        <taxon>Enterobacterales</taxon>
        <taxon>Enterobacteriaceae</taxon>
        <taxon>Enterobacter</taxon>
        <taxon>Enterobacter cloacae complex</taxon>
    </lineage>
</organism>
<dbReference type="FunFam" id="3.40.50.720:FF:000170">
    <property type="entry name" value="T-protein"/>
    <property type="match status" value="1"/>
</dbReference>
<accession>A0A263VLK7</accession>
<evidence type="ECO:0000256" key="14">
    <source>
        <dbReference type="ARBA" id="ARBA00061334"/>
    </source>
</evidence>
<sequence length="373" mass="41974">MVAELTALRDQIDEVDKALLDLLARRMALVAEVGEVKSKYGLPIYVPEREASMLASRRKEAQALGVSPDLIEDVLRRVMRESYSSENDKGFKTLCPSLRPVVIVGGAGQMGRLFEKMLTLSGYQVRILEKEDWAHAPELMKDAGMVIVSVPIHVTEQIIGKLPALPKDCILVDLASVKNGPLQAMLAAHTGPVLGLHPMFGPDSGSLAKQVVVYCDGRQPEAYQWFLEQIQVWGARLHRISAVEHDQNMAFIQALRHFATFAYGLHLAEENVQLEQLLALSSPIYRLELAMVGRLFAQDPQLYADIIMSSENNLALIKRYYQRFGEAITLLEHGDKQAFIDSFRKVEHWFGDYAQRFQSESRTLLRQANDSRQ</sequence>
<dbReference type="Gene3D" id="3.40.50.720">
    <property type="entry name" value="NAD(P)-binding Rossmann-like Domain"/>
    <property type="match status" value="1"/>
</dbReference>
<dbReference type="InterPro" id="IPR002701">
    <property type="entry name" value="CM_II_prokaryot"/>
</dbReference>
<dbReference type="FunFam" id="1.10.3660.10:FF:000001">
    <property type="entry name" value="T-protein"/>
    <property type="match status" value="1"/>
</dbReference>
<dbReference type="Pfam" id="PF20463">
    <property type="entry name" value="PDH_C"/>
    <property type="match status" value="1"/>
</dbReference>
<comment type="similarity">
    <text evidence="14">In the C-terminal section; belongs to the prephenate/arogenate dehydrogenase family.</text>
</comment>
<comment type="subcellular location">
    <subcellularLocation>
        <location evidence="2 16">Cytoplasm</location>
    </subcellularLocation>
</comment>
<keyword evidence="5 16" id="KW-0963">Cytoplasm</keyword>
<dbReference type="SUPFAM" id="SSF48600">
    <property type="entry name" value="Chorismate mutase II"/>
    <property type="match status" value="1"/>
</dbReference>
<comment type="pathway">
    <text evidence="3 16">Metabolic intermediate biosynthesis; prephenate biosynthesis; prephenate from chorismate: step 1/1.</text>
</comment>
<dbReference type="InterPro" id="IPR008927">
    <property type="entry name" value="6-PGluconate_DH-like_C_sf"/>
</dbReference>
<comment type="pathway">
    <text evidence="4 16">Amino-acid biosynthesis; L-tyrosine biosynthesis; (4-hydroxyphenyl)pyruvate from prephenate (NAD(+) route): step 1/1.</text>
</comment>
<dbReference type="GO" id="GO:0008977">
    <property type="term" value="F:prephenate dehydrogenase (NAD+) activity"/>
    <property type="evidence" value="ECO:0007669"/>
    <property type="project" value="UniProtKB-EC"/>
</dbReference>
<dbReference type="EMBL" id="JAUPXB010000001">
    <property type="protein sequence ID" value="MDO7922494.1"/>
    <property type="molecule type" value="Genomic_DNA"/>
</dbReference>
<keyword evidence="7 16" id="KW-0028">Amino-acid biosynthesis</keyword>
<evidence type="ECO:0000256" key="13">
    <source>
        <dbReference type="ARBA" id="ARBA00049260"/>
    </source>
</evidence>
<keyword evidence="9 16" id="KW-0520">NAD</keyword>
<dbReference type="InterPro" id="IPR036979">
    <property type="entry name" value="CM_dom_sf"/>
</dbReference>
<evidence type="ECO:0000256" key="1">
    <source>
        <dbReference type="ARBA" id="ARBA00000824"/>
    </source>
</evidence>
<evidence type="ECO:0000256" key="6">
    <source>
        <dbReference type="ARBA" id="ARBA00022498"/>
    </source>
</evidence>
<accession>A0A0F3WUS6</accession>
<evidence type="ECO:0000313" key="21">
    <source>
        <dbReference type="EMBL" id="QYD25840.1"/>
    </source>
</evidence>
<dbReference type="InterPro" id="IPR036263">
    <property type="entry name" value="Chorismate_II_sf"/>
</dbReference>
<dbReference type="InterPro" id="IPR050812">
    <property type="entry name" value="Preph/Arog_dehydrog"/>
</dbReference>
<evidence type="ECO:0000256" key="5">
    <source>
        <dbReference type="ARBA" id="ARBA00022490"/>
    </source>
</evidence>
<dbReference type="Proteomes" id="UP000826990">
    <property type="component" value="Chromosome"/>
</dbReference>
<dbReference type="InterPro" id="IPR046825">
    <property type="entry name" value="PDH_C"/>
</dbReference>
<reference evidence="21" key="2">
    <citation type="submission" date="2021-07" db="EMBL/GenBank/DDBJ databases">
        <title>Characterization of Emerging Pathogens Carrying KPC-2 Gene in IncP-6 Plasmids Isolated from Urban Sewage in Argentina.</title>
        <authorList>
            <person name="Ghiglione B."/>
            <person name="Haim M.S."/>
            <person name="Dropa M."/>
        </authorList>
    </citation>
    <scope>NUCLEOTIDE SEQUENCE</scope>
    <source>
        <strain evidence="21">WW-19C</strain>
    </source>
</reference>
<dbReference type="InterPro" id="IPR036291">
    <property type="entry name" value="NAD(P)-bd_dom_sf"/>
</dbReference>
<dbReference type="Proteomes" id="UP000533461">
    <property type="component" value="Unassembled WGS sequence"/>
</dbReference>
<dbReference type="SUPFAM" id="SSF51735">
    <property type="entry name" value="NAD(P)-binding Rossmann-fold domains"/>
    <property type="match status" value="1"/>
</dbReference>
<dbReference type="FunFam" id="1.20.59.10:FF:000001">
    <property type="entry name" value="T-protein"/>
    <property type="match status" value="1"/>
</dbReference>
<gene>
    <name evidence="19" type="primary">tyrA</name>
    <name evidence="19" type="ORF">HV056_24765</name>
    <name evidence="21" type="ORF">KZX48_17655</name>
    <name evidence="20" type="ORF">Q5934_13465</name>
</gene>
<evidence type="ECO:0000256" key="12">
    <source>
        <dbReference type="ARBA" id="ARBA00023268"/>
    </source>
</evidence>
<evidence type="ECO:0000256" key="10">
    <source>
        <dbReference type="ARBA" id="ARBA00023141"/>
    </source>
</evidence>
<dbReference type="PIRSF" id="PIRSF001499">
    <property type="entry name" value="Chor_mut_pdh_Tpr"/>
    <property type="match status" value="1"/>
</dbReference>
<dbReference type="AlphaFoldDB" id="A0A263VLK7"/>
<keyword evidence="10 16" id="KW-0057">Aromatic amino acid biosynthesis</keyword>
<dbReference type="Gene3D" id="1.10.3660.10">
    <property type="entry name" value="6-phosphogluconate dehydrogenase C-terminal like domain"/>
    <property type="match status" value="1"/>
</dbReference>
<dbReference type="NCBIfam" id="TIGR01799">
    <property type="entry name" value="CM_T"/>
    <property type="match status" value="1"/>
</dbReference>
<dbReference type="EMBL" id="JABXRP010000003">
    <property type="protein sequence ID" value="MBA8079692.1"/>
    <property type="molecule type" value="Genomic_DNA"/>
</dbReference>
<evidence type="ECO:0000256" key="9">
    <source>
        <dbReference type="ARBA" id="ARBA00023027"/>
    </source>
</evidence>
<dbReference type="UniPathway" id="UPA00120">
    <property type="reaction ID" value="UER00203"/>
</dbReference>
<keyword evidence="11 16" id="KW-0413">Isomerase</keyword>
<dbReference type="InterPro" id="IPR003099">
    <property type="entry name" value="Prephen_DH"/>
</dbReference>
<feature type="domain" description="Prephenate/arogenate dehydrogenase" evidence="18">
    <location>
        <begin position="99"/>
        <end position="361"/>
    </location>
</feature>
<dbReference type="GeneID" id="75134937"/>
<name>A0A263VLK7_ENTAS</name>
<dbReference type="RefSeq" id="WP_033146250.1">
    <property type="nucleotide sequence ID" value="NZ_AP019630.1"/>
</dbReference>
<feature type="domain" description="Chorismate mutase" evidence="17">
    <location>
        <begin position="1"/>
        <end position="90"/>
    </location>
</feature>
<dbReference type="GO" id="GO:0004665">
    <property type="term" value="F:prephenate dehydrogenase (NADP+) activity"/>
    <property type="evidence" value="ECO:0007669"/>
    <property type="project" value="InterPro"/>
</dbReference>
<evidence type="ECO:0000259" key="18">
    <source>
        <dbReference type="PROSITE" id="PS51176"/>
    </source>
</evidence>
<dbReference type="GO" id="GO:0070403">
    <property type="term" value="F:NAD+ binding"/>
    <property type="evidence" value="ECO:0007669"/>
    <property type="project" value="InterPro"/>
</dbReference>
<dbReference type="GO" id="GO:0006571">
    <property type="term" value="P:tyrosine biosynthetic process"/>
    <property type="evidence" value="ECO:0007669"/>
    <property type="project" value="UniProtKB-UniPathway"/>
</dbReference>
<dbReference type="Gene3D" id="1.20.59.10">
    <property type="entry name" value="Chorismate mutase"/>
    <property type="match status" value="1"/>
</dbReference>
<evidence type="ECO:0000259" key="17">
    <source>
        <dbReference type="PROSITE" id="PS51168"/>
    </source>
</evidence>
<dbReference type="InterPro" id="IPR008244">
    <property type="entry name" value="Chor_mut/prephenate_DH_T"/>
</dbReference>
<dbReference type="InterPro" id="IPR011277">
    <property type="entry name" value="CM_T"/>
</dbReference>
<dbReference type="PROSITE" id="PS51176">
    <property type="entry name" value="PDH_ADH"/>
    <property type="match status" value="1"/>
</dbReference>
<dbReference type="Pfam" id="PF01817">
    <property type="entry name" value="CM_2"/>
    <property type="match status" value="1"/>
</dbReference>
<dbReference type="SUPFAM" id="SSF48179">
    <property type="entry name" value="6-phosphogluconate dehydrogenase C-terminal domain-like"/>
    <property type="match status" value="1"/>
</dbReference>
<dbReference type="PANTHER" id="PTHR21363">
    <property type="entry name" value="PREPHENATE DEHYDROGENASE"/>
    <property type="match status" value="1"/>
</dbReference>
<evidence type="ECO:0000256" key="7">
    <source>
        <dbReference type="ARBA" id="ARBA00022605"/>
    </source>
</evidence>
<reference evidence="20" key="3">
    <citation type="submission" date="2023-07" db="EMBL/GenBank/DDBJ databases">
        <title>Isolates cultured from stool samples of acute diarrhea patients.</title>
        <authorList>
            <person name="Jiang S."/>
        </authorList>
    </citation>
    <scope>NUCLEOTIDE SEQUENCE</scope>
    <source>
        <strain evidence="20">L4424</strain>
    </source>
</reference>
<keyword evidence="12" id="KW-0511">Multifunctional enzyme</keyword>
<evidence type="ECO:0000256" key="3">
    <source>
        <dbReference type="ARBA" id="ARBA00004817"/>
    </source>
</evidence>
<protein>
    <recommendedName>
        <fullName evidence="15 16">T-protein</fullName>
    </recommendedName>
</protein>
<comment type="catalytic activity">
    <reaction evidence="13">
        <text>prephenate + NAD(+) = 3-(4-hydroxyphenyl)pyruvate + CO2 + NADH</text>
        <dbReference type="Rhea" id="RHEA:13869"/>
        <dbReference type="ChEBI" id="CHEBI:16526"/>
        <dbReference type="ChEBI" id="CHEBI:29934"/>
        <dbReference type="ChEBI" id="CHEBI:36242"/>
        <dbReference type="ChEBI" id="CHEBI:57540"/>
        <dbReference type="ChEBI" id="CHEBI:57945"/>
        <dbReference type="EC" id="1.3.1.12"/>
    </reaction>
</comment>
<dbReference type="UniPathway" id="UPA00122">
    <property type="reaction ID" value="UER00961"/>
</dbReference>
<evidence type="ECO:0000256" key="2">
    <source>
        <dbReference type="ARBA" id="ARBA00004496"/>
    </source>
</evidence>
<dbReference type="GO" id="GO:0046417">
    <property type="term" value="P:chorismate metabolic process"/>
    <property type="evidence" value="ECO:0007669"/>
    <property type="project" value="InterPro"/>
</dbReference>
<comment type="catalytic activity">
    <reaction evidence="1">
        <text>chorismate = prephenate</text>
        <dbReference type="Rhea" id="RHEA:13897"/>
        <dbReference type="ChEBI" id="CHEBI:29748"/>
        <dbReference type="ChEBI" id="CHEBI:29934"/>
        <dbReference type="EC" id="5.4.99.5"/>
    </reaction>
</comment>
<evidence type="ECO:0000313" key="22">
    <source>
        <dbReference type="Proteomes" id="UP000533461"/>
    </source>
</evidence>
<evidence type="ECO:0000313" key="19">
    <source>
        <dbReference type="EMBL" id="MBA8079692.1"/>
    </source>
</evidence>
<keyword evidence="6 16" id="KW-0827">Tyrosine biosynthesis</keyword>
<dbReference type="PROSITE" id="PS51168">
    <property type="entry name" value="CHORISMATE_MUT_2"/>
    <property type="match status" value="1"/>
</dbReference>
<dbReference type="EMBL" id="CP080107">
    <property type="protein sequence ID" value="QYD25840.1"/>
    <property type="molecule type" value="Genomic_DNA"/>
</dbReference>
<dbReference type="SMART" id="SM00830">
    <property type="entry name" value="CM_2"/>
    <property type="match status" value="1"/>
</dbReference>
<evidence type="ECO:0000256" key="15">
    <source>
        <dbReference type="ARBA" id="ARBA00074179"/>
    </source>
</evidence>
<evidence type="ECO:0000256" key="8">
    <source>
        <dbReference type="ARBA" id="ARBA00023002"/>
    </source>
</evidence>
<dbReference type="GO" id="GO:0004106">
    <property type="term" value="F:chorismate mutase activity"/>
    <property type="evidence" value="ECO:0007669"/>
    <property type="project" value="UniProtKB-EC"/>
</dbReference>
<dbReference type="PANTHER" id="PTHR21363:SF0">
    <property type="entry name" value="PREPHENATE DEHYDROGENASE [NADP(+)]"/>
    <property type="match status" value="1"/>
</dbReference>
<evidence type="ECO:0000256" key="16">
    <source>
        <dbReference type="PIRNR" id="PIRNR001499"/>
    </source>
</evidence>
<proteinExistence type="inferred from homology"/>
<evidence type="ECO:0000256" key="11">
    <source>
        <dbReference type="ARBA" id="ARBA00023235"/>
    </source>
</evidence>